<dbReference type="AlphaFoldDB" id="A0A1I6YMQ7"/>
<reference evidence="1 2" key="1">
    <citation type="submission" date="2016-10" db="EMBL/GenBank/DDBJ databases">
        <authorList>
            <person name="de Groot N.N."/>
        </authorList>
    </citation>
    <scope>NUCLEOTIDE SEQUENCE [LARGE SCALE GENOMIC DNA]</scope>
    <source>
        <strain evidence="1 2">CGMCC 1.7005</strain>
    </source>
</reference>
<dbReference type="RefSeq" id="WP_090247122.1">
    <property type="nucleotide sequence ID" value="NZ_FPAS01000001.1"/>
</dbReference>
<name>A0A1I6YMQ7_9FLAO</name>
<dbReference type="OrthoDB" id="1445236at2"/>
<protein>
    <submittedName>
        <fullName evidence="1">Uncharacterized protein</fullName>
    </submittedName>
</protein>
<evidence type="ECO:0000313" key="2">
    <source>
        <dbReference type="Proteomes" id="UP000236454"/>
    </source>
</evidence>
<dbReference type="STRING" id="477690.SAMN05216474_1029"/>
<keyword evidence="2" id="KW-1185">Reference proteome</keyword>
<accession>A0A1I6YMQ7</accession>
<gene>
    <name evidence="1" type="ORF">SAMN05216474_1029</name>
</gene>
<dbReference type="Proteomes" id="UP000236454">
    <property type="component" value="Unassembled WGS sequence"/>
</dbReference>
<evidence type="ECO:0000313" key="1">
    <source>
        <dbReference type="EMBL" id="SFT51756.1"/>
    </source>
</evidence>
<proteinExistence type="predicted"/>
<sequence length="131" mass="15298">MQNIEQLKDEIIGQKIKALYHTPKGDGEELIPGLGNFYTFDTVIVLENEKLYRLGDDYLIEWLGKDELVEVTHQNWNLPDDLIFNGKCIVDIVLDKNKLYYILLENQIIINHTSDLGCELFIRKYDDIIKP</sequence>
<dbReference type="EMBL" id="FPAS01000001">
    <property type="protein sequence ID" value="SFT51756.1"/>
    <property type="molecule type" value="Genomic_DNA"/>
</dbReference>
<organism evidence="1 2">
    <name type="scientific">Lishizhenia tianjinensis</name>
    <dbReference type="NCBI Taxonomy" id="477690"/>
    <lineage>
        <taxon>Bacteria</taxon>
        <taxon>Pseudomonadati</taxon>
        <taxon>Bacteroidota</taxon>
        <taxon>Flavobacteriia</taxon>
        <taxon>Flavobacteriales</taxon>
        <taxon>Crocinitomicaceae</taxon>
        <taxon>Lishizhenia</taxon>
    </lineage>
</organism>